<dbReference type="KEGG" id="vg:80535624"/>
<dbReference type="RefSeq" id="YP_010797646.1">
    <property type="nucleotide sequence ID" value="NC_076232.1"/>
</dbReference>
<dbReference type="Gene3D" id="3.40.50.1000">
    <property type="entry name" value="HAD superfamily/HAD-like"/>
    <property type="match status" value="1"/>
</dbReference>
<dbReference type="InterPro" id="IPR007827">
    <property type="entry name" value="DUF705"/>
</dbReference>
<dbReference type="InterPro" id="IPR036412">
    <property type="entry name" value="HAD-like_sf"/>
</dbReference>
<dbReference type="Proteomes" id="UP000679071">
    <property type="component" value="Segment"/>
</dbReference>
<dbReference type="GeneID" id="80535624"/>
<sequence length="278" mass="32710">MFDPTKPDLIAHPKYYKSILNFNLTEHYNVISLADLKIILDVQPVLITDKNSMLLTDVQLEPYFNYYTDNKPNLKTPYTSSKPENTSFYYKRHIPIYRFDRNGPRYIIWPMDEILTICGTFVNRIMDSDLYAACEHAKKWAFIITKTKSIIVFDLDDTLINNNTRRPFKCSHKLLQYARHAYDLVVLYSHGSNLHVDDKVQYFITGENAITFDLILSNNCIDKKSTKNLLSLYNYFPQTRFQKPTLVDDSLYNWSPEYEKFIVPSVKETLHHALNYIS</sequence>
<dbReference type="Pfam" id="PF05152">
    <property type="entry name" value="DUF705"/>
    <property type="match status" value="1"/>
</dbReference>
<evidence type="ECO:0000313" key="2">
    <source>
        <dbReference type="Proteomes" id="UP000679071"/>
    </source>
</evidence>
<organism evidence="1 2">
    <name type="scientific">Mauternbach virus</name>
    <dbReference type="NCBI Taxonomy" id="2486603"/>
    <lineage>
        <taxon>Viruses</taxon>
        <taxon>Viruses incertae sedis</taxon>
        <taxon>Naldaviricetes</taxon>
        <taxon>Lefavirales</taxon>
        <taxon>Nudiviridae</taxon>
        <taxon>Alphanudivirus</taxon>
        <taxon>Alphanudivirus quartudromelanogasteris</taxon>
    </lineage>
</organism>
<reference evidence="2" key="1">
    <citation type="submission" date="2018-02" db="EMBL/GenBank/DDBJ databases">
        <title>A New Nudivirus from Drosophila melanogaster.</title>
        <authorList>
            <consortium name="DrosEU"/>
            <person name="Obbard D.J."/>
            <person name="Staubach F."/>
            <person name="Betancourt A."/>
        </authorList>
    </citation>
    <scope>NUCLEOTIDE SEQUENCE [LARGE SCALE GENOMIC DNA]</scope>
</reference>
<protein>
    <submittedName>
        <fullName evidence="1">38K protein</fullName>
    </submittedName>
</protein>
<name>A0A3G3E7J0_9VIRU</name>
<evidence type="ECO:0000313" key="1">
    <source>
        <dbReference type="EMBL" id="AYP97950.1"/>
    </source>
</evidence>
<accession>A0A3G3E7J0</accession>
<proteinExistence type="predicted"/>
<dbReference type="EMBL" id="MG969167">
    <property type="protein sequence ID" value="AYP97950.1"/>
    <property type="molecule type" value="Genomic_DNA"/>
</dbReference>
<dbReference type="InterPro" id="IPR023214">
    <property type="entry name" value="HAD_sf"/>
</dbReference>
<dbReference type="SUPFAM" id="SSF56784">
    <property type="entry name" value="HAD-like"/>
    <property type="match status" value="1"/>
</dbReference>
<keyword evidence="2" id="KW-1185">Reference proteome</keyword>